<organism evidence="1">
    <name type="scientific">marine metagenome</name>
    <dbReference type="NCBI Taxonomy" id="408172"/>
    <lineage>
        <taxon>unclassified sequences</taxon>
        <taxon>metagenomes</taxon>
        <taxon>ecological metagenomes</taxon>
    </lineage>
</organism>
<protein>
    <submittedName>
        <fullName evidence="1">Uncharacterized protein</fullName>
    </submittedName>
</protein>
<gene>
    <name evidence="1" type="ORF">METZ01_LOCUS324229</name>
</gene>
<accession>A0A382PFI8</accession>
<proteinExistence type="predicted"/>
<sequence>MQFGAWNQVWLMAGWVGWKPAPTTN</sequence>
<name>A0A382PFI8_9ZZZZ</name>
<evidence type="ECO:0000313" key="1">
    <source>
        <dbReference type="EMBL" id="SVC71375.1"/>
    </source>
</evidence>
<dbReference type="AlphaFoldDB" id="A0A382PFI8"/>
<dbReference type="EMBL" id="UINC01106602">
    <property type="protein sequence ID" value="SVC71375.1"/>
    <property type="molecule type" value="Genomic_DNA"/>
</dbReference>
<reference evidence="1" key="1">
    <citation type="submission" date="2018-05" db="EMBL/GenBank/DDBJ databases">
        <authorList>
            <person name="Lanie J.A."/>
            <person name="Ng W.-L."/>
            <person name="Kazmierczak K.M."/>
            <person name="Andrzejewski T.M."/>
            <person name="Davidsen T.M."/>
            <person name="Wayne K.J."/>
            <person name="Tettelin H."/>
            <person name="Glass J.I."/>
            <person name="Rusch D."/>
            <person name="Podicherti R."/>
            <person name="Tsui H.-C.T."/>
            <person name="Winkler M.E."/>
        </authorList>
    </citation>
    <scope>NUCLEOTIDE SEQUENCE</scope>
</reference>